<name>A0ABV5MJI9_9ACTN</name>
<dbReference type="SUPFAM" id="SSF53474">
    <property type="entry name" value="alpha/beta-Hydrolases"/>
    <property type="match status" value="1"/>
</dbReference>
<feature type="domain" description="AB hydrolase-1" evidence="2">
    <location>
        <begin position="65"/>
        <end position="246"/>
    </location>
</feature>
<organism evidence="3 4">
    <name type="scientific">Dactylosporangium vinaceum</name>
    <dbReference type="NCBI Taxonomy" id="53362"/>
    <lineage>
        <taxon>Bacteria</taxon>
        <taxon>Bacillati</taxon>
        <taxon>Actinomycetota</taxon>
        <taxon>Actinomycetes</taxon>
        <taxon>Micromonosporales</taxon>
        <taxon>Micromonosporaceae</taxon>
        <taxon>Dactylosporangium</taxon>
    </lineage>
</organism>
<dbReference type="InterPro" id="IPR022357">
    <property type="entry name" value="MIP_CS"/>
</dbReference>
<dbReference type="Proteomes" id="UP001589608">
    <property type="component" value="Unassembled WGS sequence"/>
</dbReference>
<proteinExistence type="predicted"/>
<keyword evidence="1" id="KW-0732">Signal</keyword>
<dbReference type="InterPro" id="IPR029058">
    <property type="entry name" value="AB_hydrolase_fold"/>
</dbReference>
<dbReference type="Gene3D" id="3.40.50.1820">
    <property type="entry name" value="alpha/beta hydrolase"/>
    <property type="match status" value="1"/>
</dbReference>
<dbReference type="PROSITE" id="PS00221">
    <property type="entry name" value="MIP"/>
    <property type="match status" value="1"/>
</dbReference>
<reference evidence="3 4" key="1">
    <citation type="submission" date="2024-09" db="EMBL/GenBank/DDBJ databases">
        <authorList>
            <person name="Sun Q."/>
            <person name="Mori K."/>
        </authorList>
    </citation>
    <scope>NUCLEOTIDE SEQUENCE [LARGE SCALE GENOMIC DNA]</scope>
    <source>
        <strain evidence="3 4">JCM 3307</strain>
    </source>
</reference>
<evidence type="ECO:0000313" key="4">
    <source>
        <dbReference type="Proteomes" id="UP001589608"/>
    </source>
</evidence>
<dbReference type="EMBL" id="JBHMCA010000061">
    <property type="protein sequence ID" value="MFB9449039.1"/>
    <property type="molecule type" value="Genomic_DNA"/>
</dbReference>
<feature type="signal peptide" evidence="1">
    <location>
        <begin position="1"/>
        <end position="17"/>
    </location>
</feature>
<sequence length="357" mass="37556">MSSVFLAMVAPPSTAFAEGADPSWASCSAQTVTVTVSATDPTPYTVRGRLCTTADSLRGARTVELFVSGLTYDHNYFNSPAQPNTYSYVYAATSRGYSTFNIDRLGVGLSDHPPSSKLTLQSHAYVIAQIVQKLRTGVIGGISFVNVVGVGHSFGAAILQYLAGTTTNAAARPDFLVLQDFLMTTYAPGLAVLGSALYTAASDPAFASAGLDSGYITTMPNTRGTAFYRTAGAEAAMITMDESIKQTGTLTERSSLGAARNPAVTLAITVPVLITVGQYDTFYCDEPSGLTCATSAAVKTREGVNFGPRACLSTYVVLDGGHATGFHIKARDSYNFAHSWVDKYTINPVKDANGCVA</sequence>
<evidence type="ECO:0000313" key="3">
    <source>
        <dbReference type="EMBL" id="MFB9449039.1"/>
    </source>
</evidence>
<dbReference type="InterPro" id="IPR000073">
    <property type="entry name" value="AB_hydrolase_1"/>
</dbReference>
<comment type="caution">
    <text evidence="3">The sequence shown here is derived from an EMBL/GenBank/DDBJ whole genome shotgun (WGS) entry which is preliminary data.</text>
</comment>
<evidence type="ECO:0000259" key="2">
    <source>
        <dbReference type="Pfam" id="PF12697"/>
    </source>
</evidence>
<dbReference type="GO" id="GO:0016787">
    <property type="term" value="F:hydrolase activity"/>
    <property type="evidence" value="ECO:0007669"/>
    <property type="project" value="UniProtKB-KW"/>
</dbReference>
<keyword evidence="4" id="KW-1185">Reference proteome</keyword>
<feature type="chain" id="PRO_5047223584" evidence="1">
    <location>
        <begin position="18"/>
        <end position="357"/>
    </location>
</feature>
<accession>A0ABV5MJI9</accession>
<protein>
    <submittedName>
        <fullName evidence="3">Alpha/beta fold hydrolase</fullName>
    </submittedName>
</protein>
<dbReference type="RefSeq" id="WP_223092934.1">
    <property type="nucleotide sequence ID" value="NZ_CP061913.1"/>
</dbReference>
<dbReference type="Pfam" id="PF12697">
    <property type="entry name" value="Abhydrolase_6"/>
    <property type="match status" value="1"/>
</dbReference>
<gene>
    <name evidence="3" type="ORF">ACFFTR_38690</name>
</gene>
<keyword evidence="3" id="KW-0378">Hydrolase</keyword>
<evidence type="ECO:0000256" key="1">
    <source>
        <dbReference type="SAM" id="SignalP"/>
    </source>
</evidence>